<accession>A0AAD1SWS0</accession>
<feature type="domain" description="Myb/SANT-like DNA-binding" evidence="2">
    <location>
        <begin position="13"/>
        <end position="53"/>
    </location>
</feature>
<feature type="region of interest" description="Disordered" evidence="1">
    <location>
        <begin position="1"/>
        <end position="27"/>
    </location>
</feature>
<feature type="non-terminal residue" evidence="3">
    <location>
        <position position="1"/>
    </location>
</feature>
<feature type="non-terminal residue" evidence="3">
    <location>
        <position position="53"/>
    </location>
</feature>
<dbReference type="InterPro" id="IPR028002">
    <property type="entry name" value="Myb_DNA-bind_5"/>
</dbReference>
<gene>
    <name evidence="3" type="ORF">PECUL_23A053693</name>
</gene>
<name>A0AAD1SWS0_PELCU</name>
<dbReference type="Proteomes" id="UP001295444">
    <property type="component" value="Chromosome 08"/>
</dbReference>
<dbReference type="AlphaFoldDB" id="A0AAD1SWS0"/>
<keyword evidence="4" id="KW-1185">Reference proteome</keyword>
<dbReference type="EMBL" id="OW240919">
    <property type="protein sequence ID" value="CAH2311878.1"/>
    <property type="molecule type" value="Genomic_DNA"/>
</dbReference>
<proteinExistence type="predicted"/>
<evidence type="ECO:0000259" key="2">
    <source>
        <dbReference type="Pfam" id="PF13873"/>
    </source>
</evidence>
<evidence type="ECO:0000313" key="3">
    <source>
        <dbReference type="EMBL" id="CAH2311878.1"/>
    </source>
</evidence>
<reference evidence="3" key="1">
    <citation type="submission" date="2022-03" db="EMBL/GenBank/DDBJ databases">
        <authorList>
            <person name="Alioto T."/>
            <person name="Alioto T."/>
            <person name="Gomez Garrido J."/>
        </authorList>
    </citation>
    <scope>NUCLEOTIDE SEQUENCE</scope>
</reference>
<organism evidence="3 4">
    <name type="scientific">Pelobates cultripes</name>
    <name type="common">Western spadefoot toad</name>
    <dbReference type="NCBI Taxonomy" id="61616"/>
    <lineage>
        <taxon>Eukaryota</taxon>
        <taxon>Metazoa</taxon>
        <taxon>Chordata</taxon>
        <taxon>Craniata</taxon>
        <taxon>Vertebrata</taxon>
        <taxon>Euteleostomi</taxon>
        <taxon>Amphibia</taxon>
        <taxon>Batrachia</taxon>
        <taxon>Anura</taxon>
        <taxon>Pelobatoidea</taxon>
        <taxon>Pelobatidae</taxon>
        <taxon>Pelobates</taxon>
    </lineage>
</organism>
<dbReference type="Pfam" id="PF13873">
    <property type="entry name" value="Myb_DNA-bind_5"/>
    <property type="match status" value="1"/>
</dbReference>
<sequence length="53" mass="5723">GEYSTGKQTLPVLPGGAAKKSSRAQKENRWRKIVAAVNAVGGNNRTEDVVKKR</sequence>
<evidence type="ECO:0000313" key="4">
    <source>
        <dbReference type="Proteomes" id="UP001295444"/>
    </source>
</evidence>
<evidence type="ECO:0000256" key="1">
    <source>
        <dbReference type="SAM" id="MobiDB-lite"/>
    </source>
</evidence>
<protein>
    <recommendedName>
        <fullName evidence="2">Myb/SANT-like DNA-binding domain-containing protein</fullName>
    </recommendedName>
</protein>